<evidence type="ECO:0008006" key="2">
    <source>
        <dbReference type="Google" id="ProtNLM"/>
    </source>
</evidence>
<dbReference type="Gene3D" id="3.80.10.10">
    <property type="entry name" value="Ribonuclease Inhibitor"/>
    <property type="match status" value="2"/>
</dbReference>
<dbReference type="InterPro" id="IPR032675">
    <property type="entry name" value="LRR_dom_sf"/>
</dbReference>
<gene>
    <name evidence="1" type="ORF">LRAMOSA08998</name>
</gene>
<evidence type="ECO:0000313" key="1">
    <source>
        <dbReference type="EMBL" id="CDS06470.1"/>
    </source>
</evidence>
<dbReference type="OrthoDB" id="2252709at2759"/>
<protein>
    <recommendedName>
        <fullName evidence="2">F-box domain-containing protein</fullName>
    </recommendedName>
</protein>
<organism evidence="1">
    <name type="scientific">Lichtheimia ramosa</name>
    <dbReference type="NCBI Taxonomy" id="688394"/>
    <lineage>
        <taxon>Eukaryota</taxon>
        <taxon>Fungi</taxon>
        <taxon>Fungi incertae sedis</taxon>
        <taxon>Mucoromycota</taxon>
        <taxon>Mucoromycotina</taxon>
        <taxon>Mucoromycetes</taxon>
        <taxon>Mucorales</taxon>
        <taxon>Lichtheimiaceae</taxon>
        <taxon>Lichtheimia</taxon>
    </lineage>
</organism>
<sequence length="374" mass="42804">MISMTISGNARPSVFIRNAFSRHVISHLQYLDVSNYNISIHALQPLLMACPNLEYLAVCSEGYGIENKAILATCCPRLRHLYYRPFHVKGSIRPFTLYHNHDHDEDRPSNTNQMSLRGLHIDDVDAIHFLDQRQIAHLHLEHNWSRMNVSALRSVYRLMDQNARTLVLLDLALSPDMLEALIPSFNSFIRLTSLRISIYLDLRFTSVVNLNQINAMAAHHPTLNYIAVSVIRNPFFNPVINIRPPFISEIASIPHLKQIEWLSLHTPAITLTQLFRTATELERVIVRIGSLTLSWEMFDALVRLPLDTLELASVEQPRLLPDALHGLRHFIDHHAGPLSSMTISGCICSDRDYDAIAYAYQKLGPRFKFHRVSH</sequence>
<reference evidence="1" key="1">
    <citation type="journal article" date="2014" name="Genome Announc.">
        <title>De novo whole-genome sequence and genome annotation of Lichtheimia ramosa.</title>
        <authorList>
            <person name="Linde J."/>
            <person name="Schwartze V."/>
            <person name="Binder U."/>
            <person name="Lass-Florl C."/>
            <person name="Voigt K."/>
            <person name="Horn F."/>
        </authorList>
    </citation>
    <scope>NUCLEOTIDE SEQUENCE</scope>
    <source>
        <strain evidence="1">JMRC FSU:6197</strain>
    </source>
</reference>
<accession>A0A077WGH8</accession>
<dbReference type="EMBL" id="LK023320">
    <property type="protein sequence ID" value="CDS06470.1"/>
    <property type="molecule type" value="Genomic_DNA"/>
</dbReference>
<name>A0A077WGH8_9FUNG</name>
<dbReference type="AlphaFoldDB" id="A0A077WGH8"/>
<proteinExistence type="predicted"/>
<dbReference type="SUPFAM" id="SSF52047">
    <property type="entry name" value="RNI-like"/>
    <property type="match status" value="1"/>
</dbReference>